<keyword evidence="2" id="KW-0732">Signal</keyword>
<protein>
    <recommendedName>
        <fullName evidence="3">DUF4124 domain-containing protein</fullName>
    </recommendedName>
</protein>
<accession>A0A8J2UPH6</accession>
<dbReference type="EMBL" id="BMCG01000002">
    <property type="protein sequence ID" value="GGC02910.1"/>
    <property type="molecule type" value="Genomic_DNA"/>
</dbReference>
<evidence type="ECO:0000313" key="5">
    <source>
        <dbReference type="Proteomes" id="UP000620266"/>
    </source>
</evidence>
<name>A0A8J2UPH6_9BURK</name>
<dbReference type="Proteomes" id="UP000620266">
    <property type="component" value="Unassembled WGS sequence"/>
</dbReference>
<dbReference type="Pfam" id="PF13511">
    <property type="entry name" value="DUF4124"/>
    <property type="match status" value="1"/>
</dbReference>
<evidence type="ECO:0000313" key="4">
    <source>
        <dbReference type="EMBL" id="GGC02910.1"/>
    </source>
</evidence>
<dbReference type="InterPro" id="IPR025392">
    <property type="entry name" value="DUF4124"/>
</dbReference>
<dbReference type="AlphaFoldDB" id="A0A8J2UPH6"/>
<feature type="signal peptide" evidence="2">
    <location>
        <begin position="1"/>
        <end position="24"/>
    </location>
</feature>
<evidence type="ECO:0000259" key="3">
    <source>
        <dbReference type="Pfam" id="PF13511"/>
    </source>
</evidence>
<evidence type="ECO:0000256" key="1">
    <source>
        <dbReference type="SAM" id="MobiDB-lite"/>
    </source>
</evidence>
<comment type="caution">
    <text evidence="4">The sequence shown here is derived from an EMBL/GenBank/DDBJ whole genome shotgun (WGS) entry which is preliminary data.</text>
</comment>
<keyword evidence="5" id="KW-1185">Reference proteome</keyword>
<feature type="region of interest" description="Disordered" evidence="1">
    <location>
        <begin position="36"/>
        <end position="158"/>
    </location>
</feature>
<feature type="chain" id="PRO_5035211532" description="DUF4124 domain-containing protein" evidence="2">
    <location>
        <begin position="25"/>
        <end position="158"/>
    </location>
</feature>
<sequence>MPGNTLRHLSLAVLLCVSGGAAVAQYVWQDEKGVRQYSDVPPPASVPQERILKSPGTMVRPVPTAAPPSAAPSSLAEREADFQKRRAEAAEKQQKDQEQARQDAERKRNCERLAQYGRALESGERIRGVTPSGERNYLSDEERERELRENRRAREHCI</sequence>
<dbReference type="RefSeq" id="WP_188395103.1">
    <property type="nucleotide sequence ID" value="NZ_BMCG01000002.1"/>
</dbReference>
<feature type="compositionally biased region" description="Basic and acidic residues" evidence="1">
    <location>
        <begin position="137"/>
        <end position="158"/>
    </location>
</feature>
<reference evidence="4" key="1">
    <citation type="journal article" date="2014" name="Int. J. Syst. Evol. Microbiol.">
        <title>Complete genome sequence of Corynebacterium casei LMG S-19264T (=DSM 44701T), isolated from a smear-ripened cheese.</title>
        <authorList>
            <consortium name="US DOE Joint Genome Institute (JGI-PGF)"/>
            <person name="Walter F."/>
            <person name="Albersmeier A."/>
            <person name="Kalinowski J."/>
            <person name="Ruckert C."/>
        </authorList>
    </citation>
    <scope>NUCLEOTIDE SEQUENCE</scope>
    <source>
        <strain evidence="4">CCM 7086</strain>
    </source>
</reference>
<gene>
    <name evidence="4" type="ORF">GCM10007205_10120</name>
</gene>
<reference evidence="4" key="2">
    <citation type="submission" date="2020-09" db="EMBL/GenBank/DDBJ databases">
        <authorList>
            <person name="Sun Q."/>
            <person name="Sedlacek I."/>
        </authorList>
    </citation>
    <scope>NUCLEOTIDE SEQUENCE</scope>
    <source>
        <strain evidence="4">CCM 7086</strain>
    </source>
</reference>
<feature type="domain" description="DUF4124" evidence="3">
    <location>
        <begin position="14"/>
        <end position="66"/>
    </location>
</feature>
<evidence type="ECO:0000256" key="2">
    <source>
        <dbReference type="SAM" id="SignalP"/>
    </source>
</evidence>
<organism evidence="4 5">
    <name type="scientific">Oxalicibacterium flavum</name>
    <dbReference type="NCBI Taxonomy" id="179467"/>
    <lineage>
        <taxon>Bacteria</taxon>
        <taxon>Pseudomonadati</taxon>
        <taxon>Pseudomonadota</taxon>
        <taxon>Betaproteobacteria</taxon>
        <taxon>Burkholderiales</taxon>
        <taxon>Oxalobacteraceae</taxon>
        <taxon>Oxalicibacterium</taxon>
    </lineage>
</organism>
<feature type="compositionally biased region" description="Basic and acidic residues" evidence="1">
    <location>
        <begin position="76"/>
        <end position="111"/>
    </location>
</feature>
<proteinExistence type="predicted"/>